<dbReference type="Proteomes" id="UP000243904">
    <property type="component" value="Chromosome I"/>
</dbReference>
<organism evidence="1 2">
    <name type="scientific">Bradyrhizobium canariense</name>
    <dbReference type="NCBI Taxonomy" id="255045"/>
    <lineage>
        <taxon>Bacteria</taxon>
        <taxon>Pseudomonadati</taxon>
        <taxon>Pseudomonadota</taxon>
        <taxon>Alphaproteobacteria</taxon>
        <taxon>Hyphomicrobiales</taxon>
        <taxon>Nitrobacteraceae</taxon>
        <taxon>Bradyrhizobium</taxon>
    </lineage>
</organism>
<keyword evidence="2" id="KW-1185">Reference proteome</keyword>
<name>A0A1H1MRS1_9BRAD</name>
<proteinExistence type="predicted"/>
<gene>
    <name evidence="1" type="ORF">SAMN05444158_0307</name>
</gene>
<sequence length="332" mass="37680">MTRLILTTNDSGSGALKGARIADIVIPFGYRFVWGPLPSDTDIATSLMTLSSQHDQADDNWSFRIYRKHLGDIDSRTGLIDLCELFDTIELWIDPDPNAQLILIWLLDYLRPHEKIVSKLFLVQADTPIGSHGSEEVAAWRIPAIKILNGHLEIAGLAWQAYRAPTPRDWFDLLPRDLSLLPCLRPAVVMLLEELPMPGSGLGATEMRMLELISEGNAFPFDVFPGHQKRNERRVFGYWEVGSLLDDLARCPAPAVSDLDEGPFTLEMHDDRDRHERYKRSRLSLTELGKAVVAKADDFSRHNPIHRWWGGTELTNDRLWRWDKPNSALIAP</sequence>
<reference evidence="2" key="1">
    <citation type="submission" date="2016-10" db="EMBL/GenBank/DDBJ databases">
        <authorList>
            <person name="Varghese N."/>
            <person name="Submissions S."/>
        </authorList>
    </citation>
    <scope>NUCLEOTIDE SEQUENCE [LARGE SCALE GENOMIC DNA]</scope>
    <source>
        <strain evidence="2">GAS369</strain>
    </source>
</reference>
<protein>
    <recommendedName>
        <fullName evidence="3">DUF1835 domain-containing protein</fullName>
    </recommendedName>
</protein>
<evidence type="ECO:0000313" key="1">
    <source>
        <dbReference type="EMBL" id="SDR88589.1"/>
    </source>
</evidence>
<evidence type="ECO:0000313" key="2">
    <source>
        <dbReference type="Proteomes" id="UP000243904"/>
    </source>
</evidence>
<dbReference type="AlphaFoldDB" id="A0A1H1MRS1"/>
<accession>A0A1H1MRS1</accession>
<dbReference type="RefSeq" id="WP_146686073.1">
    <property type="nucleotide sequence ID" value="NZ_LT629750.1"/>
</dbReference>
<evidence type="ECO:0008006" key="3">
    <source>
        <dbReference type="Google" id="ProtNLM"/>
    </source>
</evidence>
<dbReference type="EMBL" id="LT629750">
    <property type="protein sequence ID" value="SDR88589.1"/>
    <property type="molecule type" value="Genomic_DNA"/>
</dbReference>